<evidence type="ECO:0000313" key="2">
    <source>
        <dbReference type="EMBL" id="ALB29720.1"/>
    </source>
</evidence>
<keyword evidence="3" id="KW-1185">Reference proteome</keyword>
<gene>
    <name evidence="2" type="ORF">JP39_10340</name>
</gene>
<accession>A0A0K2LEM3</accession>
<name>A0A0K2LEM3_9LACO</name>
<proteinExistence type="predicted"/>
<dbReference type="KEGG" id="lhi:JP39_10340"/>
<dbReference type="Gene3D" id="3.30.390.30">
    <property type="match status" value="1"/>
</dbReference>
<reference evidence="2 3" key="1">
    <citation type="submission" date="2015-08" db="EMBL/GenBank/DDBJ databases">
        <title>Genomic sequence of Lactobacillus heilongjiangensis DSM 28069, isolated from Chinese traditional pickle.</title>
        <authorList>
            <person name="Jiang X."/>
            <person name="Zheng B."/>
            <person name="Cheng H."/>
        </authorList>
    </citation>
    <scope>NUCLEOTIDE SEQUENCE [LARGE SCALE GENOMIC DNA]</scope>
    <source>
        <strain evidence="2 3">DSM 28069</strain>
    </source>
</reference>
<evidence type="ECO:0000259" key="1">
    <source>
        <dbReference type="Pfam" id="PF02852"/>
    </source>
</evidence>
<feature type="domain" description="Pyridine nucleotide-disulphide oxidoreductase dimerisation" evidence="1">
    <location>
        <begin position="13"/>
        <end position="71"/>
    </location>
</feature>
<evidence type="ECO:0000313" key="3">
    <source>
        <dbReference type="Proteomes" id="UP000061546"/>
    </source>
</evidence>
<dbReference type="OrthoDB" id="2189422at2"/>
<protein>
    <recommendedName>
        <fullName evidence="1">Pyridine nucleotide-disulphide oxidoreductase dimerisation domain-containing protein</fullName>
    </recommendedName>
</protein>
<dbReference type="Proteomes" id="UP000061546">
    <property type="component" value="Chromosome"/>
</dbReference>
<dbReference type="SUPFAM" id="SSF55424">
    <property type="entry name" value="FAD/NAD-linked reductases, dimerisation (C-terminal) domain"/>
    <property type="match status" value="1"/>
</dbReference>
<dbReference type="EMBL" id="CP012559">
    <property type="protein sequence ID" value="ALB29720.1"/>
    <property type="molecule type" value="Genomic_DNA"/>
</dbReference>
<sequence>MSSAHWLNYQREHDEQARLKLSINRQSQQVVGAEAYSYTADDLVNYLAILIQQNISVKRLHDLFLTYPSTATDLCGIWV</sequence>
<dbReference type="STRING" id="1074467.JP39_10340"/>
<organism evidence="2 3">
    <name type="scientific">Companilactobacillus heilongjiangensis</name>
    <dbReference type="NCBI Taxonomy" id="1074467"/>
    <lineage>
        <taxon>Bacteria</taxon>
        <taxon>Bacillati</taxon>
        <taxon>Bacillota</taxon>
        <taxon>Bacilli</taxon>
        <taxon>Lactobacillales</taxon>
        <taxon>Lactobacillaceae</taxon>
        <taxon>Companilactobacillus</taxon>
    </lineage>
</organism>
<dbReference type="InterPro" id="IPR016156">
    <property type="entry name" value="FAD/NAD-linked_Rdtase_dimer_sf"/>
</dbReference>
<dbReference type="InterPro" id="IPR004099">
    <property type="entry name" value="Pyr_nucl-diS_OxRdtase_dimer"/>
</dbReference>
<dbReference type="AlphaFoldDB" id="A0A0K2LEM3"/>
<dbReference type="Pfam" id="PF02852">
    <property type="entry name" value="Pyr_redox_dim"/>
    <property type="match status" value="1"/>
</dbReference>